<gene>
    <name evidence="2" type="ORF">HID58_014822</name>
</gene>
<dbReference type="Proteomes" id="UP000824890">
    <property type="component" value="Unassembled WGS sequence"/>
</dbReference>
<proteinExistence type="predicted"/>
<evidence type="ECO:0000313" key="2">
    <source>
        <dbReference type="EMBL" id="KAH0929095.1"/>
    </source>
</evidence>
<comment type="caution">
    <text evidence="2">The sequence shown here is derived from an EMBL/GenBank/DDBJ whole genome shotgun (WGS) entry which is preliminary data.</text>
</comment>
<accession>A0ABQ8DKR6</accession>
<sequence length="92" mass="10167">MKKRNNREEDENQIMNKQENHGGNQISTPAASDLKAFTPLTTLLTLDPNDVTPPPAPIFGDAATTMPSEFNPYLSPSPVPKNELFFILITLI</sequence>
<evidence type="ECO:0000256" key="1">
    <source>
        <dbReference type="SAM" id="MobiDB-lite"/>
    </source>
</evidence>
<organism evidence="2 3">
    <name type="scientific">Brassica napus</name>
    <name type="common">Rape</name>
    <dbReference type="NCBI Taxonomy" id="3708"/>
    <lineage>
        <taxon>Eukaryota</taxon>
        <taxon>Viridiplantae</taxon>
        <taxon>Streptophyta</taxon>
        <taxon>Embryophyta</taxon>
        <taxon>Tracheophyta</taxon>
        <taxon>Spermatophyta</taxon>
        <taxon>Magnoliopsida</taxon>
        <taxon>eudicotyledons</taxon>
        <taxon>Gunneridae</taxon>
        <taxon>Pentapetalae</taxon>
        <taxon>rosids</taxon>
        <taxon>malvids</taxon>
        <taxon>Brassicales</taxon>
        <taxon>Brassicaceae</taxon>
        <taxon>Brassiceae</taxon>
        <taxon>Brassica</taxon>
    </lineage>
</organism>
<name>A0ABQ8DKR6_BRANA</name>
<reference evidence="2 3" key="1">
    <citation type="submission" date="2021-05" db="EMBL/GenBank/DDBJ databases">
        <title>Genome Assembly of Synthetic Allotetraploid Brassica napus Reveals Homoeologous Exchanges between Subgenomes.</title>
        <authorList>
            <person name="Davis J.T."/>
        </authorList>
    </citation>
    <scope>NUCLEOTIDE SEQUENCE [LARGE SCALE GENOMIC DNA]</scope>
    <source>
        <strain evidence="3">cv. Da-Ae</strain>
        <tissue evidence="2">Seedling</tissue>
    </source>
</reference>
<feature type="compositionally biased region" description="Polar residues" evidence="1">
    <location>
        <begin position="13"/>
        <end position="29"/>
    </location>
</feature>
<keyword evidence="3" id="KW-1185">Reference proteome</keyword>
<evidence type="ECO:0000313" key="3">
    <source>
        <dbReference type="Proteomes" id="UP000824890"/>
    </source>
</evidence>
<dbReference type="EMBL" id="JAGKQM010000004">
    <property type="protein sequence ID" value="KAH0929095.1"/>
    <property type="molecule type" value="Genomic_DNA"/>
</dbReference>
<feature type="region of interest" description="Disordered" evidence="1">
    <location>
        <begin position="1"/>
        <end position="29"/>
    </location>
</feature>
<protein>
    <submittedName>
        <fullName evidence="2">Uncharacterized protein</fullName>
    </submittedName>
</protein>